<feature type="transmembrane region" description="Helical" evidence="5">
    <location>
        <begin position="94"/>
        <end position="116"/>
    </location>
</feature>
<dbReference type="PANTHER" id="PTHR30249">
    <property type="entry name" value="PUTATIVE SEROTONIN TRANSPORTER"/>
    <property type="match status" value="1"/>
</dbReference>
<feature type="transmembrane region" description="Helical" evidence="5">
    <location>
        <begin position="31"/>
        <end position="52"/>
    </location>
</feature>
<evidence type="ECO:0000256" key="4">
    <source>
        <dbReference type="ARBA" id="ARBA00023136"/>
    </source>
</evidence>
<feature type="transmembrane region" description="Helical" evidence="5">
    <location>
        <begin position="64"/>
        <end position="82"/>
    </location>
</feature>
<comment type="caution">
    <text evidence="6">The sequence shown here is derived from an EMBL/GenBank/DDBJ whole genome shotgun (WGS) entry which is preliminary data.</text>
</comment>
<dbReference type="RefSeq" id="WP_109416189.1">
    <property type="nucleotide sequence ID" value="NZ_QEAS01000009.1"/>
</dbReference>
<dbReference type="Proteomes" id="UP000245647">
    <property type="component" value="Unassembled WGS sequence"/>
</dbReference>
<dbReference type="PANTHER" id="PTHR30249:SF0">
    <property type="entry name" value="PLASTIDAL GLYCOLATE_GLYCERATE TRANSLOCATOR 1, CHLOROPLASTIC"/>
    <property type="match status" value="1"/>
</dbReference>
<gene>
    <name evidence="6" type="ORF">DDR33_12135</name>
</gene>
<sequence length="235" mass="25644">MSTFLQNPIFIISFTFFCYYVAQEIQKRTKLIILNPILVSIIIIIVFLSIFHIKYEVYHEGSKLIEFFLKPAVVALGVPLYQQLEKIRKQTLHIVVSELAGCIAGIVSVVLIAKLLGAPKEIVFSLAPKSVTTPIAIEVSKAIGGIPPLTASVVITVGIFGSIYGYAIMKWIKVHNPVSQGLSMGTAAHAVGTSKSMEISPTFGAFSSLGLIVNGIFTAILTPYIIEIMSLWIKF</sequence>
<organism evidence="6 7">
    <name type="scientific">Pararcticibacter amylolyticus</name>
    <dbReference type="NCBI Taxonomy" id="2173175"/>
    <lineage>
        <taxon>Bacteria</taxon>
        <taxon>Pseudomonadati</taxon>
        <taxon>Bacteroidota</taxon>
        <taxon>Sphingobacteriia</taxon>
        <taxon>Sphingobacteriales</taxon>
        <taxon>Sphingobacteriaceae</taxon>
        <taxon>Pararcticibacter</taxon>
    </lineage>
</organism>
<evidence type="ECO:0000256" key="1">
    <source>
        <dbReference type="ARBA" id="ARBA00004141"/>
    </source>
</evidence>
<keyword evidence="7" id="KW-1185">Reference proteome</keyword>
<evidence type="ECO:0000313" key="6">
    <source>
        <dbReference type="EMBL" id="PWG80482.1"/>
    </source>
</evidence>
<dbReference type="OrthoDB" id="9811701at2"/>
<dbReference type="AlphaFoldDB" id="A0A2U2PGV5"/>
<evidence type="ECO:0000256" key="2">
    <source>
        <dbReference type="ARBA" id="ARBA00022692"/>
    </source>
</evidence>
<accession>A0A2U2PGV5</accession>
<dbReference type="EMBL" id="QEAS01000009">
    <property type="protein sequence ID" value="PWG80482.1"/>
    <property type="molecule type" value="Genomic_DNA"/>
</dbReference>
<feature type="transmembrane region" description="Helical" evidence="5">
    <location>
        <begin position="203"/>
        <end position="226"/>
    </location>
</feature>
<feature type="transmembrane region" description="Helical" evidence="5">
    <location>
        <begin position="6"/>
        <end position="22"/>
    </location>
</feature>
<evidence type="ECO:0000256" key="5">
    <source>
        <dbReference type="SAM" id="Phobius"/>
    </source>
</evidence>
<comment type="subcellular location">
    <subcellularLocation>
        <location evidence="1">Membrane</location>
        <topology evidence="1">Multi-pass membrane protein</topology>
    </subcellularLocation>
</comment>
<keyword evidence="2 5" id="KW-0812">Transmembrane</keyword>
<evidence type="ECO:0000313" key="7">
    <source>
        <dbReference type="Proteomes" id="UP000245647"/>
    </source>
</evidence>
<dbReference type="GO" id="GO:0016020">
    <property type="term" value="C:membrane"/>
    <property type="evidence" value="ECO:0007669"/>
    <property type="project" value="UniProtKB-SubCell"/>
</dbReference>
<dbReference type="Pfam" id="PF04172">
    <property type="entry name" value="LrgB"/>
    <property type="match status" value="1"/>
</dbReference>
<evidence type="ECO:0000256" key="3">
    <source>
        <dbReference type="ARBA" id="ARBA00022989"/>
    </source>
</evidence>
<protein>
    <submittedName>
        <fullName evidence="6">CidB/LrgB family autolysis modulator</fullName>
    </submittedName>
</protein>
<keyword evidence="3 5" id="KW-1133">Transmembrane helix</keyword>
<reference evidence="6 7" key="1">
    <citation type="submission" date="2018-04" db="EMBL/GenBank/DDBJ databases">
        <title>Pedobacter chongqingensis sp. nov., isolated from a rottenly hemp rope.</title>
        <authorList>
            <person name="Cai Y."/>
        </authorList>
    </citation>
    <scope>NUCLEOTIDE SEQUENCE [LARGE SCALE GENOMIC DNA]</scope>
    <source>
        <strain evidence="6 7">FJ4-8</strain>
    </source>
</reference>
<feature type="transmembrane region" description="Helical" evidence="5">
    <location>
        <begin position="149"/>
        <end position="169"/>
    </location>
</feature>
<keyword evidence="4 5" id="KW-0472">Membrane</keyword>
<name>A0A2U2PGV5_9SPHI</name>
<dbReference type="InterPro" id="IPR007300">
    <property type="entry name" value="CidB/LrgB"/>
</dbReference>
<proteinExistence type="predicted"/>